<accession>A0A0F8YIQ4</accession>
<name>A0A0F8YIQ4_9ZZZZ</name>
<organism evidence="1">
    <name type="scientific">marine sediment metagenome</name>
    <dbReference type="NCBI Taxonomy" id="412755"/>
    <lineage>
        <taxon>unclassified sequences</taxon>
        <taxon>metagenomes</taxon>
        <taxon>ecological metagenomes</taxon>
    </lineage>
</organism>
<gene>
    <name evidence="1" type="ORF">LCGC14_2815120</name>
</gene>
<dbReference type="EMBL" id="LAZR01053194">
    <property type="protein sequence ID" value="KKK81277.1"/>
    <property type="molecule type" value="Genomic_DNA"/>
</dbReference>
<protein>
    <submittedName>
        <fullName evidence="1">Uncharacterized protein</fullName>
    </submittedName>
</protein>
<sequence length="165" mass="20087">MVPIVKTYYKQNNLNYEEFLVEYGIHKTKKPPTDEDVLDWIKIYQDRDLGGSIPAIIKYLDKLQGYTPGETTIRRYIKRFFLNGKYNDYFSEDLTYKEWIERYNRKYFREEIPLDPKIQSHDYILLHNIKNNQYRRVFIKDLENPELFDNIEELQIFGISNDLQP</sequence>
<reference evidence="1" key="1">
    <citation type="journal article" date="2015" name="Nature">
        <title>Complex archaea that bridge the gap between prokaryotes and eukaryotes.</title>
        <authorList>
            <person name="Spang A."/>
            <person name="Saw J.H."/>
            <person name="Jorgensen S.L."/>
            <person name="Zaremba-Niedzwiedzka K."/>
            <person name="Martijn J."/>
            <person name="Lind A.E."/>
            <person name="van Eijk R."/>
            <person name="Schleper C."/>
            <person name="Guy L."/>
            <person name="Ettema T.J."/>
        </authorList>
    </citation>
    <scope>NUCLEOTIDE SEQUENCE</scope>
</reference>
<feature type="non-terminal residue" evidence="1">
    <location>
        <position position="165"/>
    </location>
</feature>
<evidence type="ECO:0000313" key="1">
    <source>
        <dbReference type="EMBL" id="KKK81277.1"/>
    </source>
</evidence>
<dbReference type="AlphaFoldDB" id="A0A0F8YIQ4"/>
<proteinExistence type="predicted"/>
<comment type="caution">
    <text evidence="1">The sequence shown here is derived from an EMBL/GenBank/DDBJ whole genome shotgun (WGS) entry which is preliminary data.</text>
</comment>